<organism evidence="1 2">
    <name type="scientific">Thalictrum thalictroides</name>
    <name type="common">Rue-anemone</name>
    <name type="synonym">Anemone thalictroides</name>
    <dbReference type="NCBI Taxonomy" id="46969"/>
    <lineage>
        <taxon>Eukaryota</taxon>
        <taxon>Viridiplantae</taxon>
        <taxon>Streptophyta</taxon>
        <taxon>Embryophyta</taxon>
        <taxon>Tracheophyta</taxon>
        <taxon>Spermatophyta</taxon>
        <taxon>Magnoliopsida</taxon>
        <taxon>Ranunculales</taxon>
        <taxon>Ranunculaceae</taxon>
        <taxon>Thalictroideae</taxon>
        <taxon>Thalictrum</taxon>
    </lineage>
</organism>
<dbReference type="AlphaFoldDB" id="A0A7J6WJJ6"/>
<comment type="caution">
    <text evidence="1">The sequence shown here is derived from an EMBL/GenBank/DDBJ whole genome shotgun (WGS) entry which is preliminary data.</text>
</comment>
<accession>A0A7J6WJJ6</accession>
<evidence type="ECO:0000313" key="1">
    <source>
        <dbReference type="EMBL" id="KAF5197544.1"/>
    </source>
</evidence>
<sequence length="59" mass="6428">MKGSLYDQTSGSQSVLVQNAPKTVVTNGSGGIPKVQIARVNQNKPDWQYHMTLTVKLVN</sequence>
<reference evidence="1 2" key="1">
    <citation type="submission" date="2020-06" db="EMBL/GenBank/DDBJ databases">
        <title>Transcriptomic and genomic resources for Thalictrum thalictroides and T. hernandezii: Facilitating candidate gene discovery in an emerging model plant lineage.</title>
        <authorList>
            <person name="Arias T."/>
            <person name="Riano-Pachon D.M."/>
            <person name="Di Stilio V.S."/>
        </authorList>
    </citation>
    <scope>NUCLEOTIDE SEQUENCE [LARGE SCALE GENOMIC DNA]</scope>
    <source>
        <strain evidence="2">cv. WT478/WT964</strain>
        <tissue evidence="1">Leaves</tissue>
    </source>
</reference>
<dbReference type="Proteomes" id="UP000554482">
    <property type="component" value="Unassembled WGS sequence"/>
</dbReference>
<dbReference type="EMBL" id="JABWDY010014571">
    <property type="protein sequence ID" value="KAF5197544.1"/>
    <property type="molecule type" value="Genomic_DNA"/>
</dbReference>
<name>A0A7J6WJJ6_THATH</name>
<keyword evidence="2" id="KW-1185">Reference proteome</keyword>
<gene>
    <name evidence="1" type="ORF">FRX31_012870</name>
</gene>
<evidence type="ECO:0000313" key="2">
    <source>
        <dbReference type="Proteomes" id="UP000554482"/>
    </source>
</evidence>
<protein>
    <submittedName>
        <fullName evidence="1">Uncharacterized protein</fullName>
    </submittedName>
</protein>
<proteinExistence type="predicted"/>